<protein>
    <submittedName>
        <fullName evidence="2">Uncharacterized protein</fullName>
    </submittedName>
</protein>
<keyword evidence="3" id="KW-1185">Reference proteome</keyword>
<dbReference type="OrthoDB" id="938339at68336"/>
<dbReference type="Proteomes" id="UP000216339">
    <property type="component" value="Unassembled WGS sequence"/>
</dbReference>
<evidence type="ECO:0000313" key="2">
    <source>
        <dbReference type="EMBL" id="PAP78453.1"/>
    </source>
</evidence>
<organism evidence="2 3">
    <name type="scientific">Rubrivirga marina</name>
    <dbReference type="NCBI Taxonomy" id="1196024"/>
    <lineage>
        <taxon>Bacteria</taxon>
        <taxon>Pseudomonadati</taxon>
        <taxon>Rhodothermota</taxon>
        <taxon>Rhodothermia</taxon>
        <taxon>Rhodothermales</taxon>
        <taxon>Rubricoccaceae</taxon>
        <taxon>Rubrivirga</taxon>
    </lineage>
</organism>
<evidence type="ECO:0000256" key="1">
    <source>
        <dbReference type="SAM" id="MobiDB-lite"/>
    </source>
</evidence>
<dbReference type="AlphaFoldDB" id="A0A271J4U1"/>
<gene>
    <name evidence="2" type="ORF">BSZ37_19495</name>
</gene>
<name>A0A271J4U1_9BACT</name>
<reference evidence="2 3" key="1">
    <citation type="submission" date="2016-11" db="EMBL/GenBank/DDBJ databases">
        <title>Study of marine rhodopsin-containing bacteria.</title>
        <authorList>
            <person name="Yoshizawa S."/>
            <person name="Kumagai Y."/>
            <person name="Kogure K."/>
        </authorList>
    </citation>
    <scope>NUCLEOTIDE SEQUENCE [LARGE SCALE GENOMIC DNA]</scope>
    <source>
        <strain evidence="2 3">SAORIC-28</strain>
    </source>
</reference>
<sequence length="177" mass="19155">MQQTILALAAILSFAYLALGRQRHDNDVERRAMEVEAELAATDVAQAQMGAMERLAFDEDDTGQTGVRTVPSSAPIGPDAGETDPSSYDDVDDWDGHDGTVSVPVGRDSLRFRLRVSVRYVQNLQPESPAAAPTLTKELFVRADEIPPAATDRTPAQAHLRRVVTPASVATYIHQGS</sequence>
<feature type="region of interest" description="Disordered" evidence="1">
    <location>
        <begin position="61"/>
        <end position="99"/>
    </location>
</feature>
<accession>A0A271J4U1</accession>
<dbReference type="EMBL" id="MQWD01000001">
    <property type="protein sequence ID" value="PAP78453.1"/>
    <property type="molecule type" value="Genomic_DNA"/>
</dbReference>
<feature type="compositionally biased region" description="Polar residues" evidence="1">
    <location>
        <begin position="63"/>
        <end position="72"/>
    </location>
</feature>
<comment type="caution">
    <text evidence="2">The sequence shown here is derived from an EMBL/GenBank/DDBJ whole genome shotgun (WGS) entry which is preliminary data.</text>
</comment>
<evidence type="ECO:0000313" key="3">
    <source>
        <dbReference type="Proteomes" id="UP000216339"/>
    </source>
</evidence>
<dbReference type="RefSeq" id="WP_095512132.1">
    <property type="nucleotide sequence ID" value="NZ_MQWD01000001.1"/>
</dbReference>
<proteinExistence type="predicted"/>